<keyword evidence="5 10" id="KW-0680">Restriction system</keyword>
<evidence type="ECO:0000256" key="6">
    <source>
        <dbReference type="ARBA" id="ARBA00022759"/>
    </source>
</evidence>
<dbReference type="GO" id="GO:0003677">
    <property type="term" value="F:DNA binding"/>
    <property type="evidence" value="ECO:0007669"/>
    <property type="project" value="UniProtKB-KW"/>
</dbReference>
<dbReference type="InterPro" id="IPR055180">
    <property type="entry name" value="HsdR_RecA-like_helicase_dom_2"/>
</dbReference>
<organism evidence="12 13">
    <name type="scientific">Saezia sanguinis</name>
    <dbReference type="NCBI Taxonomy" id="1965230"/>
    <lineage>
        <taxon>Bacteria</taxon>
        <taxon>Pseudomonadati</taxon>
        <taxon>Pseudomonadota</taxon>
        <taxon>Betaproteobacteria</taxon>
        <taxon>Burkholderiales</taxon>
        <taxon>Saeziaceae</taxon>
        <taxon>Saezia</taxon>
    </lineage>
</organism>
<dbReference type="Proteomes" id="UP000286947">
    <property type="component" value="Unassembled WGS sequence"/>
</dbReference>
<keyword evidence="3" id="KW-0540">Nuclease</keyword>
<evidence type="ECO:0000256" key="2">
    <source>
        <dbReference type="ARBA" id="ARBA00008598"/>
    </source>
</evidence>
<dbReference type="GO" id="GO:0009035">
    <property type="term" value="F:type I site-specific deoxyribonuclease activity"/>
    <property type="evidence" value="ECO:0007669"/>
    <property type="project" value="UniProtKB-EC"/>
</dbReference>
<dbReference type="InterPro" id="IPR021810">
    <property type="entry name" value="T1RH-like_C"/>
</dbReference>
<comment type="similarity">
    <text evidence="2 10">Belongs to the HsdR family.</text>
</comment>
<dbReference type="Pfam" id="PF22679">
    <property type="entry name" value="T1R_D3-like"/>
    <property type="match status" value="1"/>
</dbReference>
<dbReference type="Pfam" id="PF11867">
    <property type="entry name" value="T1RH-like_C"/>
    <property type="match status" value="1"/>
</dbReference>
<proteinExistence type="inferred from homology"/>
<keyword evidence="6" id="KW-0255">Endonuclease</keyword>
<evidence type="ECO:0000256" key="10">
    <source>
        <dbReference type="RuleBase" id="RU364115"/>
    </source>
</evidence>
<keyword evidence="13" id="KW-1185">Reference proteome</keyword>
<evidence type="ECO:0000259" key="11">
    <source>
        <dbReference type="PROSITE" id="PS51192"/>
    </source>
</evidence>
<dbReference type="InterPro" id="IPR040980">
    <property type="entry name" value="SWI2_SNF2"/>
</dbReference>
<dbReference type="CDD" id="cd18030">
    <property type="entry name" value="DEXHc_RE_I_HsdR"/>
    <property type="match status" value="1"/>
</dbReference>
<keyword evidence="9 10" id="KW-0238">DNA-binding</keyword>
<dbReference type="PANTHER" id="PTHR30195">
    <property type="entry name" value="TYPE I SITE-SPECIFIC DEOXYRIBONUCLEASE PROTEIN SUBUNIT M AND R"/>
    <property type="match status" value="1"/>
</dbReference>
<evidence type="ECO:0000256" key="3">
    <source>
        <dbReference type="ARBA" id="ARBA00022722"/>
    </source>
</evidence>
<dbReference type="EMBL" id="PQSP01000007">
    <property type="protein sequence ID" value="RUS65992.1"/>
    <property type="molecule type" value="Genomic_DNA"/>
</dbReference>
<accession>A0A433SB77</accession>
<comment type="subunit">
    <text evidence="10">The type I restriction/modification system is composed of three polypeptides R, M and S.</text>
</comment>
<dbReference type="SMART" id="SM00487">
    <property type="entry name" value="DEXDc"/>
    <property type="match status" value="1"/>
</dbReference>
<dbReference type="InterPro" id="IPR014001">
    <property type="entry name" value="Helicase_ATP-bd"/>
</dbReference>
<dbReference type="RefSeq" id="WP_126980532.1">
    <property type="nucleotide sequence ID" value="NZ_PQSP01000007.1"/>
</dbReference>
<gene>
    <name evidence="12" type="primary">hsdR_2</name>
    <name evidence="12" type="ORF">CUZ56_02348</name>
</gene>
<evidence type="ECO:0000313" key="12">
    <source>
        <dbReference type="EMBL" id="RUS65992.1"/>
    </source>
</evidence>
<dbReference type="Pfam" id="PF18766">
    <property type="entry name" value="SWI2_SNF2"/>
    <property type="match status" value="1"/>
</dbReference>
<dbReference type="SUPFAM" id="SSF52540">
    <property type="entry name" value="P-loop containing nucleoside triphosphate hydrolases"/>
    <property type="match status" value="2"/>
</dbReference>
<dbReference type="PROSITE" id="PS51192">
    <property type="entry name" value="HELICASE_ATP_BIND_1"/>
    <property type="match status" value="1"/>
</dbReference>
<dbReference type="EC" id="3.1.21.3" evidence="10"/>
<protein>
    <recommendedName>
        <fullName evidence="10">Type I restriction enzyme endonuclease subunit</fullName>
        <shortName evidence="10">R protein</shortName>
        <ecNumber evidence="10">3.1.21.3</ecNumber>
    </recommendedName>
</protein>
<dbReference type="GO" id="GO:0005524">
    <property type="term" value="F:ATP binding"/>
    <property type="evidence" value="ECO:0007669"/>
    <property type="project" value="UniProtKB-KW"/>
</dbReference>
<evidence type="ECO:0000256" key="9">
    <source>
        <dbReference type="ARBA" id="ARBA00023125"/>
    </source>
</evidence>
<keyword evidence="4 10" id="KW-0547">Nucleotide-binding</keyword>
<dbReference type="NCBIfam" id="TIGR00348">
    <property type="entry name" value="hsdR"/>
    <property type="match status" value="1"/>
</dbReference>
<evidence type="ECO:0000313" key="13">
    <source>
        <dbReference type="Proteomes" id="UP000286947"/>
    </source>
</evidence>
<dbReference type="Gene3D" id="3.40.50.300">
    <property type="entry name" value="P-loop containing nucleotide triphosphate hydrolases"/>
    <property type="match status" value="3"/>
</dbReference>
<dbReference type="AlphaFoldDB" id="A0A433SB77"/>
<evidence type="ECO:0000256" key="8">
    <source>
        <dbReference type="ARBA" id="ARBA00022840"/>
    </source>
</evidence>
<comment type="catalytic activity">
    <reaction evidence="1 10">
        <text>Endonucleolytic cleavage of DNA to give random double-stranded fragments with terminal 5'-phosphates, ATP is simultaneously hydrolyzed.</text>
        <dbReference type="EC" id="3.1.21.3"/>
    </reaction>
</comment>
<keyword evidence="7 10" id="KW-0378">Hydrolase</keyword>
<dbReference type="OrthoDB" id="9758243at2"/>
<dbReference type="CDD" id="cd22332">
    <property type="entry name" value="HsdR_N"/>
    <property type="match status" value="1"/>
</dbReference>
<name>A0A433SB77_9BURK</name>
<dbReference type="InterPro" id="IPR007409">
    <property type="entry name" value="Restrct_endonuc_type1_HsdR_N"/>
</dbReference>
<dbReference type="PANTHER" id="PTHR30195:SF15">
    <property type="entry name" value="TYPE I RESTRICTION ENZYME HINDI ENDONUCLEASE SUBUNIT"/>
    <property type="match status" value="1"/>
</dbReference>
<reference evidence="12 13" key="1">
    <citation type="submission" date="2018-01" db="EMBL/GenBank/DDBJ databases">
        <title>Saezia sanguinis gen. nov., sp. nov., in the order Burkholderiales isolated from human blood.</title>
        <authorList>
            <person name="Medina-Pascual M.J."/>
            <person name="Valdezate S."/>
            <person name="Monzon S."/>
            <person name="Cuesta I."/>
            <person name="Carrasco G."/>
            <person name="Villalon P."/>
            <person name="Saez-Nieto J.A."/>
        </authorList>
    </citation>
    <scope>NUCLEOTIDE SEQUENCE [LARGE SCALE GENOMIC DNA]</scope>
    <source>
        <strain evidence="12 13">CNM695-12</strain>
    </source>
</reference>
<dbReference type="InterPro" id="IPR004473">
    <property type="entry name" value="Restrct_endonuc_typeI_HsdR"/>
</dbReference>
<dbReference type="Gene3D" id="3.90.1570.50">
    <property type="match status" value="1"/>
</dbReference>
<feature type="domain" description="Helicase ATP-binding" evidence="11">
    <location>
        <begin position="319"/>
        <end position="507"/>
    </location>
</feature>
<evidence type="ECO:0000256" key="5">
    <source>
        <dbReference type="ARBA" id="ARBA00022747"/>
    </source>
</evidence>
<dbReference type="GO" id="GO:0009307">
    <property type="term" value="P:DNA restriction-modification system"/>
    <property type="evidence" value="ECO:0007669"/>
    <property type="project" value="UniProtKB-KW"/>
</dbReference>
<comment type="function">
    <text evidence="10">Subunit R is required for both nuclease and ATPase activities, but not for modification.</text>
</comment>
<evidence type="ECO:0000256" key="4">
    <source>
        <dbReference type="ARBA" id="ARBA00022741"/>
    </source>
</evidence>
<sequence>MAKMTESDIEVMVIEQLQGLGYEYVYGPDIEPSGINPLRSYQQVILEGKVRAALKRLNPHLNEQKRDDALKQVMQISSPDLMANNLAFHRLLTEGINIEVSKEGNTRGELVWLIDFNDPTNNEFLAVNQITIREDRHNRRPDMIIYINGLPLIVIELKNATDENATVLGAYNQIKTYQNQIPSLFTYNAFNVISDGLEAKAGTVSADFSRYMTWKTSNGRTQATSTQPQLEVLIKGLLNPVTLLDMIRHFVVFESSKHEDAKGIISIRTVKKMAAYHQYYAVNAAVLSTIRASAVNADSPSAEVALRQQGRSSQNLVNAQKTGDRKAGVVWHTQGSGKSLSMVFYTGKIVLALDNPTVVVITDRNDLDDQLFGTFSSATQLLRQTPKQAENREELKEYLKVASGGVVFTTIQKFQPDDGSNIYELLSDRTNIVVIADEAHRSQYGFSAKEVDVKDSEGNVTGKRTVYGFAKYMRDALPNATYLGFTGTPIEKTDVNTPAVFGNYVDIYDISQAVEDGATVRIFYESRLAKIAISEEGRQLIEEFDDEFNEDELALTQKERSKWARIEGLIGSSKRIKAIAADMVQHFELRLKSNADHGKGMIVTMSRRIAAELYKEIIALKPEWHSNDLNDGVIKVVMTSSASDGPEIAKHHTTKKERQVLANRMKDDDDKLKLVIVRDMWLTGFDAPSMHTLYIDKPMKGHNLMQAIARVNRVYKDKIGGLVVDYLGIASDLKEALSFYSDAGGRGDPAEVQEEAVTLMQEKLEILEGMMHGYDYKAYFTATTSQRLTIILESENHILGLENGKGKMRFLAAVAALSQAFALATPHDKAMEAAPEVAFFQAIKARLNKFTEGTGSTDGSEDEHNDSLEVRVKQTIDQALVTDEVVDIFDAAGIQKPDISVLSEEFLMEMKDYQHRNIALETLKKLLSDEIRVRSNQSITQGRKLMDMLTSAINGYQNKVLTAAEVIDELIKLAKNIQESDSLASQLNLNTYEYAFYSAVADNDSARELMEKEKLRELAVVLTEAIRNNVSLDWTVKEAARAKIRVVVKRLLKKYGYPPDMSLLATETVLKQAELLAGELGQ</sequence>
<dbReference type="Pfam" id="PF04313">
    <property type="entry name" value="HSDR_N"/>
    <property type="match status" value="1"/>
</dbReference>
<keyword evidence="8 10" id="KW-0067">ATP-binding</keyword>
<dbReference type="InterPro" id="IPR027417">
    <property type="entry name" value="P-loop_NTPase"/>
</dbReference>
<dbReference type="InterPro" id="IPR051268">
    <property type="entry name" value="Type-I_R_enzyme_R_subunit"/>
</dbReference>
<dbReference type="CDD" id="cd18800">
    <property type="entry name" value="SF2_C_EcoR124I-like"/>
    <property type="match status" value="1"/>
</dbReference>
<comment type="caution">
    <text evidence="12">The sequence shown here is derived from an EMBL/GenBank/DDBJ whole genome shotgun (WGS) entry which is preliminary data.</text>
</comment>
<evidence type="ECO:0000256" key="1">
    <source>
        <dbReference type="ARBA" id="ARBA00000851"/>
    </source>
</evidence>
<evidence type="ECO:0000256" key="7">
    <source>
        <dbReference type="ARBA" id="ARBA00022801"/>
    </source>
</evidence>